<keyword evidence="2" id="KW-1185">Reference proteome</keyword>
<dbReference type="AlphaFoldDB" id="A0A1H0IWU9"/>
<dbReference type="RefSeq" id="WP_149788648.1">
    <property type="nucleotide sequence ID" value="NZ_FNIO01000005.1"/>
</dbReference>
<name>A0A1H0IWU9_9RHOB</name>
<reference evidence="1 2" key="1">
    <citation type="submission" date="2016-11" db="EMBL/GenBank/DDBJ databases">
        <authorList>
            <person name="Varghese N."/>
            <person name="Submissions S."/>
        </authorList>
    </citation>
    <scope>NUCLEOTIDE SEQUENCE [LARGE SCALE GENOMIC DNA]</scope>
    <source>
        <strain evidence="1 2">DSM 29620</strain>
    </source>
</reference>
<organism evidence="1 2">
    <name type="scientific">Lutimaribacter pacificus</name>
    <dbReference type="NCBI Taxonomy" id="391948"/>
    <lineage>
        <taxon>Bacteria</taxon>
        <taxon>Pseudomonadati</taxon>
        <taxon>Pseudomonadota</taxon>
        <taxon>Alphaproteobacteria</taxon>
        <taxon>Rhodobacterales</taxon>
        <taxon>Roseobacteraceae</taxon>
        <taxon>Lutimaribacter</taxon>
    </lineage>
</organism>
<evidence type="ECO:0000313" key="1">
    <source>
        <dbReference type="EMBL" id="SHK16966.1"/>
    </source>
</evidence>
<dbReference type="OrthoDB" id="7874126at2"/>
<proteinExistence type="predicted"/>
<dbReference type="Proteomes" id="UP000324252">
    <property type="component" value="Unassembled WGS sequence"/>
</dbReference>
<sequence length="240" mass="26289">MLRILLPIFSLLLLGLVAFAGHAALQACTLNAPALARWLPQNCRGEAEQAALLRLSALRAEHATLLRDIREKENELGKIQCVADHPEPPPIVLPAPTPEPPPPPPRDETTIDEDAWRNRDLAVLDGCWELETNMRVTNIQTGKVSHYTEWTMCFDANGAGTQKMSATNGATCNGTVSGRFLDDGQLRIDEPGDLPCSDGMDILRRVGTCTLSGDGTARCNLYQPERGGRDTVRLRRATRN</sequence>
<evidence type="ECO:0000313" key="2">
    <source>
        <dbReference type="Proteomes" id="UP000324252"/>
    </source>
</evidence>
<dbReference type="EMBL" id="FQZZ01000003">
    <property type="protein sequence ID" value="SHK16966.1"/>
    <property type="molecule type" value="Genomic_DNA"/>
</dbReference>
<dbReference type="PROSITE" id="PS51257">
    <property type="entry name" value="PROKAR_LIPOPROTEIN"/>
    <property type="match status" value="1"/>
</dbReference>
<gene>
    <name evidence="1" type="ORF">SAMN05444142_103506</name>
</gene>
<accession>A0A1H0IWU9</accession>
<protein>
    <submittedName>
        <fullName evidence="1">Uncharacterized protein</fullName>
    </submittedName>
</protein>